<dbReference type="EMBL" id="CP113797">
    <property type="protein sequence ID" value="WAL58162.1"/>
    <property type="molecule type" value="Genomic_DNA"/>
</dbReference>
<organism evidence="1 2">
    <name type="scientific">Thermocoleostomius sinensis A174</name>
    <dbReference type="NCBI Taxonomy" id="2016057"/>
    <lineage>
        <taxon>Bacteria</taxon>
        <taxon>Bacillati</taxon>
        <taxon>Cyanobacteriota</taxon>
        <taxon>Cyanophyceae</taxon>
        <taxon>Oculatellales</taxon>
        <taxon>Oculatellaceae</taxon>
        <taxon>Thermocoleostomius</taxon>
    </lineage>
</organism>
<dbReference type="AlphaFoldDB" id="A0A9E8Z8B1"/>
<dbReference type="KEGG" id="tsin:OXH18_13275"/>
<accession>A0A9E8Z8B1</accession>
<sequence length="182" mass="19868">MVELITVIVIVGVLAAMAAPGWFAFANSRRANIARDQILQILRQTQAEATRSRQVWIVKFDTTANPPQITTRRIGNDNTDNTENSPETTIVLGEGNDIRPGVLGMQAIQNNAIDPNRHCNNTNCIAFDADGSVANLMNNPDPDDRPIKITVFATNAPTTTKRCVLVQSLLGAMRPANNDRCN</sequence>
<proteinExistence type="predicted"/>
<reference evidence="1" key="1">
    <citation type="submission" date="2022-12" db="EMBL/GenBank/DDBJ databases">
        <title>Polyphasic identification of a Novel Hot-Spring Cyanobacterium Ocullathermofonsia sinensis gen nov. sp. nov. and Genomic Insights on its Adaptations to the Thermal Habitat.</title>
        <authorList>
            <person name="Daroch M."/>
            <person name="Tang J."/>
            <person name="Jiang Y."/>
        </authorList>
    </citation>
    <scope>NUCLEOTIDE SEQUENCE</scope>
    <source>
        <strain evidence="1">PKUAC-SCTA174</strain>
    </source>
</reference>
<gene>
    <name evidence="1" type="ORF">OXH18_13275</name>
</gene>
<dbReference type="Proteomes" id="UP001163152">
    <property type="component" value="Chromosome"/>
</dbReference>
<name>A0A9E8Z8B1_9CYAN</name>
<dbReference type="Gene3D" id="3.30.700.10">
    <property type="entry name" value="Glycoprotein, Type 4 Pilin"/>
    <property type="match status" value="1"/>
</dbReference>
<evidence type="ECO:0000313" key="2">
    <source>
        <dbReference type="Proteomes" id="UP001163152"/>
    </source>
</evidence>
<dbReference type="SUPFAM" id="SSF54523">
    <property type="entry name" value="Pili subunits"/>
    <property type="match status" value="1"/>
</dbReference>
<protein>
    <recommendedName>
        <fullName evidence="3">Type II secretion system protein</fullName>
    </recommendedName>
</protein>
<keyword evidence="2" id="KW-1185">Reference proteome</keyword>
<dbReference type="RefSeq" id="WP_268607560.1">
    <property type="nucleotide sequence ID" value="NZ_CP113797.1"/>
</dbReference>
<dbReference type="InterPro" id="IPR045584">
    <property type="entry name" value="Pilin-like"/>
</dbReference>
<evidence type="ECO:0008006" key="3">
    <source>
        <dbReference type="Google" id="ProtNLM"/>
    </source>
</evidence>
<evidence type="ECO:0000313" key="1">
    <source>
        <dbReference type="EMBL" id="WAL58162.1"/>
    </source>
</evidence>